<comment type="caution">
    <text evidence="6">The sequence shown here is derived from an EMBL/GenBank/DDBJ whole genome shotgun (WGS) entry which is preliminary data.</text>
</comment>
<protein>
    <submittedName>
        <fullName evidence="6">TetR/AcrR family transcriptional regulator</fullName>
    </submittedName>
</protein>
<evidence type="ECO:0000313" key="7">
    <source>
        <dbReference type="Proteomes" id="UP000280434"/>
    </source>
</evidence>
<dbReference type="Gene3D" id="1.10.10.60">
    <property type="entry name" value="Homeodomain-like"/>
    <property type="match status" value="1"/>
</dbReference>
<dbReference type="PANTHER" id="PTHR30055:SF146">
    <property type="entry name" value="HTH-TYPE TRANSCRIPTIONAL DUAL REGULATOR CECR"/>
    <property type="match status" value="1"/>
</dbReference>
<gene>
    <name evidence="6" type="ORF">D7S89_11195</name>
</gene>
<evidence type="ECO:0000256" key="1">
    <source>
        <dbReference type="ARBA" id="ARBA00023015"/>
    </source>
</evidence>
<evidence type="ECO:0000256" key="2">
    <source>
        <dbReference type="ARBA" id="ARBA00023125"/>
    </source>
</evidence>
<dbReference type="OrthoDB" id="8595767at2"/>
<evidence type="ECO:0000259" key="5">
    <source>
        <dbReference type="PROSITE" id="PS50977"/>
    </source>
</evidence>
<feature type="domain" description="HTH tetR-type" evidence="5">
    <location>
        <begin position="21"/>
        <end position="81"/>
    </location>
</feature>
<dbReference type="InterPro" id="IPR009057">
    <property type="entry name" value="Homeodomain-like_sf"/>
</dbReference>
<sequence length="216" mass="23587">MSNSPTSARSAAQATPDAPASLKREAIVDAAMRVFLALGYEGVSMELVANEAGAARRTVYNQFESKEALFEAAVERIWRDFPIVQIAADAAALDDAEQGLLRLGHAVADFWMPPSSIALIKMVVSESARFPELPKRFFEAGKAPAMKVLVGYLRELDERGALRVPHAELAAKQFLGLINESLLWPRVLGLAVAPGKAERTRVVEQAVAMFLDHYRP</sequence>
<dbReference type="Proteomes" id="UP000280434">
    <property type="component" value="Unassembled WGS sequence"/>
</dbReference>
<dbReference type="PANTHER" id="PTHR30055">
    <property type="entry name" value="HTH-TYPE TRANSCRIPTIONAL REGULATOR RUTR"/>
    <property type="match status" value="1"/>
</dbReference>
<dbReference type="RefSeq" id="WP_121277715.1">
    <property type="nucleotide sequence ID" value="NZ_RBZV01000003.1"/>
</dbReference>
<dbReference type="InterPro" id="IPR039536">
    <property type="entry name" value="TetR_C_Proteobacteria"/>
</dbReference>
<feature type="DNA-binding region" description="H-T-H motif" evidence="4">
    <location>
        <begin position="44"/>
        <end position="63"/>
    </location>
</feature>
<dbReference type="AlphaFoldDB" id="A0A494XEV4"/>
<dbReference type="Pfam" id="PF00440">
    <property type="entry name" value="TetR_N"/>
    <property type="match status" value="1"/>
</dbReference>
<proteinExistence type="predicted"/>
<dbReference type="EMBL" id="RBZV01000003">
    <property type="protein sequence ID" value="RKP49327.1"/>
    <property type="molecule type" value="Genomic_DNA"/>
</dbReference>
<dbReference type="GO" id="GO:0003700">
    <property type="term" value="F:DNA-binding transcription factor activity"/>
    <property type="evidence" value="ECO:0007669"/>
    <property type="project" value="TreeGrafter"/>
</dbReference>
<reference evidence="6 7" key="1">
    <citation type="submission" date="2018-10" db="EMBL/GenBank/DDBJ databases">
        <title>Paraburkholderia sp. 7MK8-2, isolated from soil.</title>
        <authorList>
            <person name="Gao Z.-H."/>
            <person name="Qiu L.-H."/>
        </authorList>
    </citation>
    <scope>NUCLEOTIDE SEQUENCE [LARGE SCALE GENOMIC DNA]</scope>
    <source>
        <strain evidence="6 7">7MK8-2</strain>
    </source>
</reference>
<dbReference type="InterPro" id="IPR001647">
    <property type="entry name" value="HTH_TetR"/>
</dbReference>
<dbReference type="PROSITE" id="PS50977">
    <property type="entry name" value="HTH_TETR_2"/>
    <property type="match status" value="1"/>
</dbReference>
<dbReference type="SUPFAM" id="SSF46689">
    <property type="entry name" value="Homeodomain-like"/>
    <property type="match status" value="1"/>
</dbReference>
<dbReference type="FunFam" id="1.10.10.60:FF:000141">
    <property type="entry name" value="TetR family transcriptional regulator"/>
    <property type="match status" value="1"/>
</dbReference>
<keyword evidence="1" id="KW-0805">Transcription regulation</keyword>
<dbReference type="InterPro" id="IPR050109">
    <property type="entry name" value="HTH-type_TetR-like_transc_reg"/>
</dbReference>
<dbReference type="GO" id="GO:0000976">
    <property type="term" value="F:transcription cis-regulatory region binding"/>
    <property type="evidence" value="ECO:0007669"/>
    <property type="project" value="TreeGrafter"/>
</dbReference>
<name>A0A494XEV4_9BURK</name>
<accession>A0A494XEV4</accession>
<dbReference type="Pfam" id="PF14246">
    <property type="entry name" value="TetR_C_7"/>
    <property type="match status" value="1"/>
</dbReference>
<evidence type="ECO:0000256" key="4">
    <source>
        <dbReference type="PROSITE-ProRule" id="PRU00335"/>
    </source>
</evidence>
<dbReference type="Gene3D" id="1.10.357.10">
    <property type="entry name" value="Tetracycline Repressor, domain 2"/>
    <property type="match status" value="1"/>
</dbReference>
<dbReference type="PRINTS" id="PR00455">
    <property type="entry name" value="HTHTETR"/>
</dbReference>
<keyword evidence="2 4" id="KW-0238">DNA-binding</keyword>
<evidence type="ECO:0000313" key="6">
    <source>
        <dbReference type="EMBL" id="RKP49327.1"/>
    </source>
</evidence>
<keyword evidence="7" id="KW-1185">Reference proteome</keyword>
<dbReference type="SUPFAM" id="SSF48498">
    <property type="entry name" value="Tetracyclin repressor-like, C-terminal domain"/>
    <property type="match status" value="1"/>
</dbReference>
<keyword evidence="3" id="KW-0804">Transcription</keyword>
<evidence type="ECO:0000256" key="3">
    <source>
        <dbReference type="ARBA" id="ARBA00023163"/>
    </source>
</evidence>
<organism evidence="6 7">
    <name type="scientific">Trinickia fusca</name>
    <dbReference type="NCBI Taxonomy" id="2419777"/>
    <lineage>
        <taxon>Bacteria</taxon>
        <taxon>Pseudomonadati</taxon>
        <taxon>Pseudomonadota</taxon>
        <taxon>Betaproteobacteria</taxon>
        <taxon>Burkholderiales</taxon>
        <taxon>Burkholderiaceae</taxon>
        <taxon>Trinickia</taxon>
    </lineage>
</organism>
<dbReference type="InterPro" id="IPR036271">
    <property type="entry name" value="Tet_transcr_reg_TetR-rel_C_sf"/>
</dbReference>